<feature type="domain" description="Response regulatory" evidence="19">
    <location>
        <begin position="589"/>
        <end position="705"/>
    </location>
</feature>
<dbReference type="Proteomes" id="UP000198943">
    <property type="component" value="Unassembled WGS sequence"/>
</dbReference>
<keyword evidence="11 17" id="KW-1133">Transmembrane helix</keyword>
<name>A0A1G6LEM8_9FIRM</name>
<dbReference type="Pfam" id="PF00072">
    <property type="entry name" value="Response_reg"/>
    <property type="match status" value="1"/>
</dbReference>
<dbReference type="PROSITE" id="PS50894">
    <property type="entry name" value="HPT"/>
    <property type="match status" value="1"/>
</dbReference>
<proteinExistence type="inferred from homology"/>
<evidence type="ECO:0000313" key="21">
    <source>
        <dbReference type="EMBL" id="SDC41708.1"/>
    </source>
</evidence>
<dbReference type="InterPro" id="IPR004358">
    <property type="entry name" value="Sig_transdc_His_kin-like_C"/>
</dbReference>
<dbReference type="RefSeq" id="WP_093730232.1">
    <property type="nucleotide sequence ID" value="NZ_FMYW01000007.1"/>
</dbReference>
<dbReference type="InterPro" id="IPR036097">
    <property type="entry name" value="HisK_dim/P_sf"/>
</dbReference>
<dbReference type="Pfam" id="PF00512">
    <property type="entry name" value="HisKA"/>
    <property type="match status" value="1"/>
</dbReference>
<dbReference type="SMART" id="SM00448">
    <property type="entry name" value="REC"/>
    <property type="match status" value="1"/>
</dbReference>
<dbReference type="Gene3D" id="1.10.287.130">
    <property type="match status" value="1"/>
</dbReference>
<evidence type="ECO:0000259" key="18">
    <source>
        <dbReference type="PROSITE" id="PS50109"/>
    </source>
</evidence>
<feature type="modified residue" description="4-aspartylphosphate" evidence="16">
    <location>
        <position position="638"/>
    </location>
</feature>
<dbReference type="AlphaFoldDB" id="A0A1G6LEM8"/>
<dbReference type="InterPro" id="IPR005467">
    <property type="entry name" value="His_kinase_dom"/>
</dbReference>
<dbReference type="Gene3D" id="3.40.50.2300">
    <property type="match status" value="1"/>
</dbReference>
<dbReference type="FunFam" id="3.30.565.10:FF:000010">
    <property type="entry name" value="Sensor histidine kinase RcsC"/>
    <property type="match status" value="1"/>
</dbReference>
<comment type="catalytic activity">
    <reaction evidence="1">
        <text>ATP + protein L-histidine = ADP + protein N-phospho-L-histidine.</text>
        <dbReference type="EC" id="2.7.13.3"/>
    </reaction>
</comment>
<evidence type="ECO:0000256" key="14">
    <source>
        <dbReference type="ARBA" id="ARBA00074306"/>
    </source>
</evidence>
<keyword evidence="6 16" id="KW-0597">Phosphoprotein</keyword>
<keyword evidence="5" id="KW-1003">Cell membrane</keyword>
<evidence type="ECO:0000256" key="15">
    <source>
        <dbReference type="PROSITE-ProRule" id="PRU00110"/>
    </source>
</evidence>
<keyword evidence="9 21" id="KW-0418">Kinase</keyword>
<dbReference type="InterPro" id="IPR008207">
    <property type="entry name" value="Sig_transdc_His_kin_Hpt_dom"/>
</dbReference>
<evidence type="ECO:0000256" key="5">
    <source>
        <dbReference type="ARBA" id="ARBA00022475"/>
    </source>
</evidence>
<feature type="transmembrane region" description="Helical" evidence="17">
    <location>
        <begin position="12"/>
        <end position="30"/>
    </location>
</feature>
<organism evidence="21 22">
    <name type="scientific">Succiniclasticum ruminis</name>
    <dbReference type="NCBI Taxonomy" id="40841"/>
    <lineage>
        <taxon>Bacteria</taxon>
        <taxon>Bacillati</taxon>
        <taxon>Bacillota</taxon>
        <taxon>Negativicutes</taxon>
        <taxon>Acidaminococcales</taxon>
        <taxon>Acidaminococcaceae</taxon>
        <taxon>Succiniclasticum</taxon>
    </lineage>
</organism>
<dbReference type="CDD" id="cd17546">
    <property type="entry name" value="REC_hyHK_CKI1_RcsC-like"/>
    <property type="match status" value="1"/>
</dbReference>
<dbReference type="EMBL" id="FMYW01000007">
    <property type="protein sequence ID" value="SDC41708.1"/>
    <property type="molecule type" value="Genomic_DNA"/>
</dbReference>
<evidence type="ECO:0000259" key="19">
    <source>
        <dbReference type="PROSITE" id="PS50110"/>
    </source>
</evidence>
<feature type="domain" description="Histidine kinase" evidence="18">
    <location>
        <begin position="336"/>
        <end position="556"/>
    </location>
</feature>
<dbReference type="GO" id="GO:0005524">
    <property type="term" value="F:ATP binding"/>
    <property type="evidence" value="ECO:0007669"/>
    <property type="project" value="UniProtKB-KW"/>
</dbReference>
<protein>
    <recommendedName>
        <fullName evidence="14">Circadian input-output histidine kinase CikA</fullName>
        <ecNumber evidence="4">2.7.13.3</ecNumber>
    </recommendedName>
</protein>
<evidence type="ECO:0000256" key="11">
    <source>
        <dbReference type="ARBA" id="ARBA00022989"/>
    </source>
</evidence>
<reference evidence="22" key="1">
    <citation type="submission" date="2016-10" db="EMBL/GenBank/DDBJ databases">
        <authorList>
            <person name="Varghese N."/>
            <person name="Submissions S."/>
        </authorList>
    </citation>
    <scope>NUCLEOTIDE SEQUENCE [LARGE SCALE GENOMIC DNA]</scope>
    <source>
        <strain evidence="22">DSM 11005</strain>
    </source>
</reference>
<dbReference type="SUPFAM" id="SSF55874">
    <property type="entry name" value="ATPase domain of HSP90 chaperone/DNA topoisomerase II/histidine kinase"/>
    <property type="match status" value="1"/>
</dbReference>
<dbReference type="SUPFAM" id="SSF47384">
    <property type="entry name" value="Homodimeric domain of signal transducing histidine kinase"/>
    <property type="match status" value="1"/>
</dbReference>
<evidence type="ECO:0000256" key="3">
    <source>
        <dbReference type="ARBA" id="ARBA00006402"/>
    </source>
</evidence>
<dbReference type="InterPro" id="IPR011006">
    <property type="entry name" value="CheY-like_superfamily"/>
</dbReference>
<dbReference type="GO" id="GO:0005886">
    <property type="term" value="C:plasma membrane"/>
    <property type="evidence" value="ECO:0007669"/>
    <property type="project" value="UniProtKB-SubCell"/>
</dbReference>
<dbReference type="PROSITE" id="PS50110">
    <property type="entry name" value="RESPONSE_REGULATORY"/>
    <property type="match status" value="1"/>
</dbReference>
<evidence type="ECO:0000256" key="10">
    <source>
        <dbReference type="ARBA" id="ARBA00022840"/>
    </source>
</evidence>
<dbReference type="Gene3D" id="1.20.120.160">
    <property type="entry name" value="HPT domain"/>
    <property type="match status" value="1"/>
</dbReference>
<keyword evidence="12" id="KW-0902">Two-component regulatory system</keyword>
<evidence type="ECO:0000256" key="17">
    <source>
        <dbReference type="SAM" id="Phobius"/>
    </source>
</evidence>
<evidence type="ECO:0000256" key="6">
    <source>
        <dbReference type="ARBA" id="ARBA00022553"/>
    </source>
</evidence>
<evidence type="ECO:0000313" key="22">
    <source>
        <dbReference type="Proteomes" id="UP000198943"/>
    </source>
</evidence>
<keyword evidence="7 17" id="KW-0812">Transmembrane</keyword>
<dbReference type="SMART" id="SM00388">
    <property type="entry name" value="HisKA"/>
    <property type="match status" value="1"/>
</dbReference>
<keyword evidence="22" id="KW-1185">Reference proteome</keyword>
<dbReference type="Pfam" id="PF02518">
    <property type="entry name" value="HATPase_c"/>
    <property type="match status" value="1"/>
</dbReference>
<dbReference type="CDD" id="cd16922">
    <property type="entry name" value="HATPase_EvgS-ArcB-TorS-like"/>
    <property type="match status" value="1"/>
</dbReference>
<dbReference type="PRINTS" id="PR00344">
    <property type="entry name" value="BCTRLSENSOR"/>
</dbReference>
<evidence type="ECO:0000256" key="1">
    <source>
        <dbReference type="ARBA" id="ARBA00000085"/>
    </source>
</evidence>
<dbReference type="GO" id="GO:0000155">
    <property type="term" value="F:phosphorelay sensor kinase activity"/>
    <property type="evidence" value="ECO:0007669"/>
    <property type="project" value="InterPro"/>
</dbReference>
<evidence type="ECO:0000256" key="12">
    <source>
        <dbReference type="ARBA" id="ARBA00023012"/>
    </source>
</evidence>
<dbReference type="SUPFAM" id="SSF47226">
    <property type="entry name" value="Histidine-containing phosphotransfer domain, HPT domain"/>
    <property type="match status" value="1"/>
</dbReference>
<gene>
    <name evidence="21" type="ORF">SAMN04487864_10737</name>
</gene>
<dbReference type="SUPFAM" id="SSF52172">
    <property type="entry name" value="CheY-like"/>
    <property type="match status" value="1"/>
</dbReference>
<dbReference type="InterPro" id="IPR036641">
    <property type="entry name" value="HPT_dom_sf"/>
</dbReference>
<evidence type="ECO:0000256" key="2">
    <source>
        <dbReference type="ARBA" id="ARBA00004651"/>
    </source>
</evidence>
<evidence type="ECO:0000256" key="4">
    <source>
        <dbReference type="ARBA" id="ARBA00012438"/>
    </source>
</evidence>
<comment type="similarity">
    <text evidence="3">In the N-terminal section; belongs to the phytochrome family.</text>
</comment>
<comment type="subcellular location">
    <subcellularLocation>
        <location evidence="2">Cell membrane</location>
        <topology evidence="2">Multi-pass membrane protein</topology>
    </subcellularLocation>
</comment>
<keyword evidence="9 21" id="KW-0808">Transferase</keyword>
<keyword evidence="13 17" id="KW-0472">Membrane</keyword>
<dbReference type="PROSITE" id="PS50109">
    <property type="entry name" value="HIS_KIN"/>
    <property type="match status" value="1"/>
</dbReference>
<dbReference type="EC" id="2.7.13.3" evidence="4"/>
<evidence type="ECO:0000259" key="20">
    <source>
        <dbReference type="PROSITE" id="PS50894"/>
    </source>
</evidence>
<feature type="transmembrane region" description="Helical" evidence="17">
    <location>
        <begin position="284"/>
        <end position="305"/>
    </location>
</feature>
<dbReference type="InterPro" id="IPR003594">
    <property type="entry name" value="HATPase_dom"/>
</dbReference>
<feature type="domain" description="HPt" evidence="20">
    <location>
        <begin position="773"/>
        <end position="878"/>
    </location>
</feature>
<dbReference type="PANTHER" id="PTHR45339:SF1">
    <property type="entry name" value="HYBRID SIGNAL TRANSDUCTION HISTIDINE KINASE J"/>
    <property type="match status" value="1"/>
</dbReference>
<evidence type="ECO:0000256" key="8">
    <source>
        <dbReference type="ARBA" id="ARBA00022741"/>
    </source>
</evidence>
<feature type="modified residue" description="Phosphohistidine" evidence="15">
    <location>
        <position position="812"/>
    </location>
</feature>
<dbReference type="OrthoDB" id="9805486at2"/>
<keyword evidence="8" id="KW-0547">Nucleotide-binding</keyword>
<dbReference type="Gene3D" id="3.30.565.10">
    <property type="entry name" value="Histidine kinase-like ATPase, C-terminal domain"/>
    <property type="match status" value="1"/>
</dbReference>
<keyword evidence="10" id="KW-0067">ATP-binding</keyword>
<dbReference type="InterPro" id="IPR003661">
    <property type="entry name" value="HisK_dim/P_dom"/>
</dbReference>
<dbReference type="InterPro" id="IPR001789">
    <property type="entry name" value="Sig_transdc_resp-reg_receiver"/>
</dbReference>
<dbReference type="CDD" id="cd00082">
    <property type="entry name" value="HisKA"/>
    <property type="match status" value="1"/>
</dbReference>
<evidence type="ECO:0000256" key="9">
    <source>
        <dbReference type="ARBA" id="ARBA00022777"/>
    </source>
</evidence>
<evidence type="ECO:0000256" key="16">
    <source>
        <dbReference type="PROSITE-ProRule" id="PRU00169"/>
    </source>
</evidence>
<evidence type="ECO:0000256" key="7">
    <source>
        <dbReference type="ARBA" id="ARBA00022692"/>
    </source>
</evidence>
<dbReference type="InterPro" id="IPR036890">
    <property type="entry name" value="HATPase_C_sf"/>
</dbReference>
<dbReference type="PANTHER" id="PTHR45339">
    <property type="entry name" value="HYBRID SIGNAL TRANSDUCTION HISTIDINE KINASE J"/>
    <property type="match status" value="1"/>
</dbReference>
<accession>A0A1G6LEM8</accession>
<sequence length="884" mass="99986">MDNGKSRGRKKIVFQMLVMVCILAIAGYFMQAKMMEFLNRTLEESFARQAADMAIAAEERFDRELNALRYVSRCIEDTERVFENERDVLVNKLKRDDERVLAGLVSIDGSRITGDEIPYADFKHLSEVFRGQQVVDYNPRTGLLFAVPVMRGRNVTAALFRVYDSSMLTDLFGMETYHSEGRVLIQEHVHREGERSKEAYGTIIVPYRDYSTSDMDFFQNPTIMEGFQEIHRRLYRQRSAVIYSEGSQGKFFLFGADLPRSNCSLIGYVPWHAIAGGISDIYSMIFYAGILMLLLFAFVSAYLFVIHAEAEESKFLREAAEIADRANHAKSEFLANMSHEIRTPINAILGMNEMISREAVTDSVKAYSLNIKRASDALLSLINDILDFSKIESGKMQLVASEYRLRNVLNDIVNMIRYRAEQKGLDFIINVDKETPDCLIGDEMRIRQIIMNLLTNAVKYTEKGNVTFTVRGDKVENGTILTFSVKDTGIGIKEEDLKKLFNDFQRLDLQRNRTVEGTGLGLSIAKRLADMMGGHIAVNSRYGEGSEFIVKLPQQVAEASVSVGDFSPDRVNGLDGKRYRESFTAPEARVLVVDDNEMNLFVAQNLLKATKMQIELCKSGQECLDRLAEKRFDLVLLDQMMPGMDGIETLHRAREMERVKDIPFIAMTANAVSGAREMFLKEGFTDYISKPVNGILLERLVRKYLPEEKVHAVERVEEPVFVNQKTEEIMGEPAVAKSEPAGKTSGDKTMFSSEREELPLLDTELGLKYSGGMEDVYWELVEMFCMLKNEKTKGIRDAYEKADWTAYTTNVHGLKSTALSIGGRRLSEAAKELEMAGKRVIGKDAATADVEAALQFIREHHQATLALYDTMVREAEAKLAERPV</sequence>
<evidence type="ECO:0000256" key="13">
    <source>
        <dbReference type="ARBA" id="ARBA00023136"/>
    </source>
</evidence>
<dbReference type="SMART" id="SM00387">
    <property type="entry name" value="HATPase_c"/>
    <property type="match status" value="1"/>
</dbReference>